<organism evidence="9 10">
    <name type="scientific">Roseateles depolymerans</name>
    <dbReference type="NCBI Taxonomy" id="76731"/>
    <lineage>
        <taxon>Bacteria</taxon>
        <taxon>Pseudomonadati</taxon>
        <taxon>Pseudomonadota</taxon>
        <taxon>Betaproteobacteria</taxon>
        <taxon>Burkholderiales</taxon>
        <taxon>Sphaerotilaceae</taxon>
        <taxon>Roseateles</taxon>
    </lineage>
</organism>
<dbReference type="Pfam" id="PF00543">
    <property type="entry name" value="P-II"/>
    <property type="match status" value="1"/>
</dbReference>
<dbReference type="InterPro" id="IPR002332">
    <property type="entry name" value="N-reg_PII_urydylation_site"/>
</dbReference>
<dbReference type="SMART" id="SM00938">
    <property type="entry name" value="P-II"/>
    <property type="match status" value="1"/>
</dbReference>
<dbReference type="PANTHER" id="PTHR30115:SF11">
    <property type="entry name" value="NITROGEN REGULATORY PROTEIN P-II HOMOLOG"/>
    <property type="match status" value="1"/>
</dbReference>
<dbReference type="PRINTS" id="PR00340">
    <property type="entry name" value="PIIGLNB"/>
</dbReference>
<dbReference type="NCBIfam" id="NF007946">
    <property type="entry name" value="PRK10665.1"/>
    <property type="match status" value="1"/>
</dbReference>
<dbReference type="GO" id="GO:0005524">
    <property type="term" value="F:ATP binding"/>
    <property type="evidence" value="ECO:0007669"/>
    <property type="project" value="TreeGrafter"/>
</dbReference>
<dbReference type="GO" id="GO:0030234">
    <property type="term" value="F:enzyme regulator activity"/>
    <property type="evidence" value="ECO:0007669"/>
    <property type="project" value="InterPro"/>
</dbReference>
<evidence type="ECO:0000256" key="4">
    <source>
        <dbReference type="ARBA" id="ARBA00023015"/>
    </source>
</evidence>
<reference evidence="9 10" key="1">
    <citation type="submission" date="2017-08" db="EMBL/GenBank/DDBJ databases">
        <title>Infants hospitalized years apart are colonized by the same room-sourced microbial strains.</title>
        <authorList>
            <person name="Brooks B."/>
            <person name="Olm M.R."/>
            <person name="Firek B.A."/>
            <person name="Baker R."/>
            <person name="Thomas B.C."/>
            <person name="Morowitz M.J."/>
            <person name="Banfield J.F."/>
        </authorList>
    </citation>
    <scope>NUCLEOTIDE SEQUENCE [LARGE SCALE GENOMIC DNA]</scope>
    <source>
        <strain evidence="9">S2_012_000_R2_81</strain>
    </source>
</reference>
<keyword evidence="2 7" id="KW-0597">Phosphoprotein</keyword>
<evidence type="ECO:0000256" key="7">
    <source>
        <dbReference type="PIRSR" id="PIRSR602187-50"/>
    </source>
</evidence>
<evidence type="ECO:0000256" key="3">
    <source>
        <dbReference type="ARBA" id="ARBA00022741"/>
    </source>
</evidence>
<dbReference type="InterPro" id="IPR015867">
    <property type="entry name" value="N-reg_PII/ATP_PRibTrfase_C"/>
</dbReference>
<dbReference type="Proteomes" id="UP000249633">
    <property type="component" value="Unassembled WGS sequence"/>
</dbReference>
<evidence type="ECO:0000313" key="9">
    <source>
        <dbReference type="EMBL" id="PZP33823.1"/>
    </source>
</evidence>
<gene>
    <name evidence="9" type="ORF">DI603_06960</name>
</gene>
<keyword evidence="4" id="KW-0805">Transcription regulation</keyword>
<dbReference type="PANTHER" id="PTHR30115">
    <property type="entry name" value="NITROGEN REGULATORY PROTEIN P-II"/>
    <property type="match status" value="1"/>
</dbReference>
<dbReference type="Gene3D" id="3.30.70.120">
    <property type="match status" value="1"/>
</dbReference>
<comment type="caution">
    <text evidence="9">The sequence shown here is derived from an EMBL/GenBank/DDBJ whole genome shotgun (WGS) entry which is preliminary data.</text>
</comment>
<dbReference type="PROSITE" id="PS51343">
    <property type="entry name" value="PII_GLNB_DOM"/>
    <property type="match status" value="1"/>
</dbReference>
<evidence type="ECO:0000256" key="8">
    <source>
        <dbReference type="RuleBase" id="RU003936"/>
    </source>
</evidence>
<evidence type="ECO:0000256" key="6">
    <source>
        <dbReference type="PIRSR" id="PIRSR039144-50"/>
    </source>
</evidence>
<evidence type="ECO:0000256" key="5">
    <source>
        <dbReference type="ARBA" id="ARBA00023163"/>
    </source>
</evidence>
<dbReference type="InterPro" id="IPR011322">
    <property type="entry name" value="N-reg_PII-like_a/b"/>
</dbReference>
<dbReference type="PROSITE" id="PS00638">
    <property type="entry name" value="PII_GLNB_CTER"/>
    <property type="match status" value="1"/>
</dbReference>
<dbReference type="PROSITE" id="PS00496">
    <property type="entry name" value="PII_GLNB_UMP"/>
    <property type="match status" value="1"/>
</dbReference>
<protein>
    <submittedName>
        <fullName evidence="9">P-II family nitrogen regulator</fullName>
    </submittedName>
</protein>
<dbReference type="PIRSF" id="PIRSF039144">
    <property type="entry name" value="GlnB"/>
    <property type="match status" value="1"/>
</dbReference>
<dbReference type="InterPro" id="IPR002187">
    <property type="entry name" value="N-reg_PII"/>
</dbReference>
<proteinExistence type="inferred from homology"/>
<dbReference type="AlphaFoldDB" id="A0A2W5DSW1"/>
<evidence type="ECO:0000256" key="2">
    <source>
        <dbReference type="ARBA" id="ARBA00022553"/>
    </source>
</evidence>
<comment type="subunit">
    <text evidence="1">Homotrimer.</text>
</comment>
<dbReference type="GO" id="GO:0006808">
    <property type="term" value="P:regulation of nitrogen utilization"/>
    <property type="evidence" value="ECO:0007669"/>
    <property type="project" value="InterPro"/>
</dbReference>
<comment type="similarity">
    <text evidence="8">Belongs to the P(II) protein family.</text>
</comment>
<sequence length="112" mass="12183">MKLITAVIKPFKLDEVREALSAIGVQGLTVTEVKGFGRQKGHTELYRGAEYVVDFLPKVKIEAAVNDDVVERVIEAIESSARTGKIGDGKIFVSPLDQVVRIRTGETGNDAL</sequence>
<name>A0A2W5DSW1_9BURK</name>
<dbReference type="EMBL" id="QFOD01000005">
    <property type="protein sequence ID" value="PZP33823.1"/>
    <property type="molecule type" value="Genomic_DNA"/>
</dbReference>
<dbReference type="SUPFAM" id="SSF54913">
    <property type="entry name" value="GlnB-like"/>
    <property type="match status" value="1"/>
</dbReference>
<dbReference type="FunFam" id="3.30.70.120:FF:000001">
    <property type="entry name" value="Nitrogen regulatory protein P-II"/>
    <property type="match status" value="1"/>
</dbReference>
<keyword evidence="3" id="KW-0547">Nucleotide-binding</keyword>
<dbReference type="GO" id="GO:0005829">
    <property type="term" value="C:cytosol"/>
    <property type="evidence" value="ECO:0007669"/>
    <property type="project" value="TreeGrafter"/>
</dbReference>
<keyword evidence="5" id="KW-0804">Transcription</keyword>
<dbReference type="InterPro" id="IPR017918">
    <property type="entry name" value="N-reg_PII_CS"/>
</dbReference>
<evidence type="ECO:0000256" key="1">
    <source>
        <dbReference type="ARBA" id="ARBA00011233"/>
    </source>
</evidence>
<evidence type="ECO:0000313" key="10">
    <source>
        <dbReference type="Proteomes" id="UP000249633"/>
    </source>
</evidence>
<feature type="modified residue" description="O-UMP-tyrosine" evidence="6">
    <location>
        <position position="51"/>
    </location>
</feature>
<accession>A0A2W5DSW1</accession>